<dbReference type="Proteomes" id="UP000587608">
    <property type="component" value="Unassembled WGS sequence"/>
</dbReference>
<feature type="region of interest" description="Disordered" evidence="3">
    <location>
        <begin position="1"/>
        <end position="24"/>
    </location>
</feature>
<evidence type="ECO:0000256" key="3">
    <source>
        <dbReference type="SAM" id="MobiDB-lite"/>
    </source>
</evidence>
<dbReference type="Gene3D" id="1.10.10.60">
    <property type="entry name" value="Homeodomain-like"/>
    <property type="match status" value="1"/>
</dbReference>
<keyword evidence="1 2" id="KW-0238">DNA-binding</keyword>
<name>A0A7W2DYY7_9ACTN</name>
<dbReference type="PROSITE" id="PS50977">
    <property type="entry name" value="HTH_TETR_2"/>
    <property type="match status" value="1"/>
</dbReference>
<evidence type="ECO:0000313" key="6">
    <source>
        <dbReference type="Proteomes" id="UP000587608"/>
    </source>
</evidence>
<organism evidence="5 6">
    <name type="scientific">Streptomyces griseoaurantiacus</name>
    <dbReference type="NCBI Taxonomy" id="68213"/>
    <lineage>
        <taxon>Bacteria</taxon>
        <taxon>Bacillati</taxon>
        <taxon>Actinomycetota</taxon>
        <taxon>Actinomycetes</taxon>
        <taxon>Kitasatosporales</taxon>
        <taxon>Streptomycetaceae</taxon>
        <taxon>Streptomyces</taxon>
        <taxon>Streptomyces aurantiacus group</taxon>
    </lineage>
</organism>
<evidence type="ECO:0000259" key="4">
    <source>
        <dbReference type="PROSITE" id="PS50977"/>
    </source>
</evidence>
<proteinExistence type="predicted"/>
<dbReference type="InterPro" id="IPR050109">
    <property type="entry name" value="HTH-type_TetR-like_transc_reg"/>
</dbReference>
<dbReference type="InterPro" id="IPR009057">
    <property type="entry name" value="Homeodomain-like_sf"/>
</dbReference>
<dbReference type="Pfam" id="PF17920">
    <property type="entry name" value="TetR_C_16"/>
    <property type="match status" value="1"/>
</dbReference>
<dbReference type="PRINTS" id="PR00455">
    <property type="entry name" value="HTHTETR"/>
</dbReference>
<dbReference type="InterPro" id="IPR041678">
    <property type="entry name" value="TetR_C_16"/>
</dbReference>
<dbReference type="PANTHER" id="PTHR30055">
    <property type="entry name" value="HTH-TYPE TRANSCRIPTIONAL REGULATOR RUTR"/>
    <property type="match status" value="1"/>
</dbReference>
<dbReference type="PROSITE" id="PS01081">
    <property type="entry name" value="HTH_TETR_1"/>
    <property type="match status" value="1"/>
</dbReference>
<evidence type="ECO:0000256" key="2">
    <source>
        <dbReference type="PROSITE-ProRule" id="PRU00335"/>
    </source>
</evidence>
<gene>
    <name evidence="5" type="ORF">H1X69_29300</name>
</gene>
<dbReference type="SUPFAM" id="SSF46689">
    <property type="entry name" value="Homeodomain-like"/>
    <property type="match status" value="1"/>
</dbReference>
<dbReference type="AlphaFoldDB" id="A0A7W2DYY7"/>
<protein>
    <submittedName>
        <fullName evidence="5">TetR/AcrR family transcriptional regulator</fullName>
    </submittedName>
</protein>
<dbReference type="RefSeq" id="WP_191854620.1">
    <property type="nucleotide sequence ID" value="NZ_JACERG010000020.1"/>
</dbReference>
<comment type="caution">
    <text evidence="5">The sequence shown here is derived from an EMBL/GenBank/DDBJ whole genome shotgun (WGS) entry which is preliminary data.</text>
</comment>
<sequence length="209" mass="22791">MSEREGAAEATDAPRRRRRDPEGHRADILRAARETFAERGYARTTLREIARRAGVTHGLITRHFASKERLFLAAVPGNRDLEQVAPGPPDTLPDRIARAFVRRMETGAVDDPLVALVRSAASDQGTAAELLSAMQERSVDAYRAVLTADASPGSGEAPDDLDERVALVGAQLIGITVGRYIARTEPLASMPPERLVAHLARTLRHILFD</sequence>
<dbReference type="EMBL" id="JACERG010000020">
    <property type="protein sequence ID" value="MBA5225462.1"/>
    <property type="molecule type" value="Genomic_DNA"/>
</dbReference>
<feature type="domain" description="HTH tetR-type" evidence="4">
    <location>
        <begin position="22"/>
        <end position="82"/>
    </location>
</feature>
<accession>A0A7W2DYY7</accession>
<dbReference type="GO" id="GO:0000976">
    <property type="term" value="F:transcription cis-regulatory region binding"/>
    <property type="evidence" value="ECO:0007669"/>
    <property type="project" value="TreeGrafter"/>
</dbReference>
<feature type="DNA-binding region" description="H-T-H motif" evidence="2">
    <location>
        <begin position="45"/>
        <end position="64"/>
    </location>
</feature>
<dbReference type="InterPro" id="IPR001647">
    <property type="entry name" value="HTH_TetR"/>
</dbReference>
<dbReference type="SUPFAM" id="SSF48498">
    <property type="entry name" value="Tetracyclin repressor-like, C-terminal domain"/>
    <property type="match status" value="1"/>
</dbReference>
<dbReference type="PANTHER" id="PTHR30055:SF235">
    <property type="entry name" value="TRANSCRIPTIONAL REGULATORY PROTEIN"/>
    <property type="match status" value="1"/>
</dbReference>
<dbReference type="InterPro" id="IPR023772">
    <property type="entry name" value="DNA-bd_HTH_TetR-type_CS"/>
</dbReference>
<reference evidence="5 6" key="1">
    <citation type="submission" date="2020-07" db="EMBL/GenBank/DDBJ databases">
        <title>Differential regulation of undecylprodigiosin biosynthesis in the yeast-scavenging Streptomyces strain MBK6.</title>
        <authorList>
            <person name="Baral B."/>
            <person name="Siitonen V."/>
            <person name="Laughlin M."/>
            <person name="Yamada K."/>
            <person name="Ilomaeki M."/>
            <person name="Metsae-Ketelae M."/>
            <person name="Niemi J."/>
        </authorList>
    </citation>
    <scope>NUCLEOTIDE SEQUENCE [LARGE SCALE GENOMIC DNA]</scope>
    <source>
        <strain evidence="5 6">MBK6</strain>
    </source>
</reference>
<dbReference type="InterPro" id="IPR036271">
    <property type="entry name" value="Tet_transcr_reg_TetR-rel_C_sf"/>
</dbReference>
<dbReference type="GO" id="GO:0003700">
    <property type="term" value="F:DNA-binding transcription factor activity"/>
    <property type="evidence" value="ECO:0007669"/>
    <property type="project" value="TreeGrafter"/>
</dbReference>
<dbReference type="Pfam" id="PF00440">
    <property type="entry name" value="TetR_N"/>
    <property type="match status" value="1"/>
</dbReference>
<dbReference type="Gene3D" id="1.10.357.10">
    <property type="entry name" value="Tetracycline Repressor, domain 2"/>
    <property type="match status" value="1"/>
</dbReference>
<evidence type="ECO:0000256" key="1">
    <source>
        <dbReference type="ARBA" id="ARBA00023125"/>
    </source>
</evidence>
<evidence type="ECO:0000313" key="5">
    <source>
        <dbReference type="EMBL" id="MBA5225462.1"/>
    </source>
</evidence>